<evidence type="ECO:0000256" key="6">
    <source>
        <dbReference type="ARBA" id="ARBA00023136"/>
    </source>
</evidence>
<dbReference type="Pfam" id="PF00535">
    <property type="entry name" value="Glycos_transf_2"/>
    <property type="match status" value="1"/>
</dbReference>
<evidence type="ECO:0000256" key="10">
    <source>
        <dbReference type="ARBA" id="ARBA00040345"/>
    </source>
</evidence>
<evidence type="ECO:0000313" key="13">
    <source>
        <dbReference type="EMBL" id="KUP06395.1"/>
    </source>
</evidence>
<dbReference type="AlphaFoldDB" id="A0A147K8E5"/>
<evidence type="ECO:0000256" key="2">
    <source>
        <dbReference type="ARBA" id="ARBA00022475"/>
    </source>
</evidence>
<dbReference type="GO" id="GO:0005886">
    <property type="term" value="C:plasma membrane"/>
    <property type="evidence" value="ECO:0007669"/>
    <property type="project" value="UniProtKB-SubCell"/>
</dbReference>
<gene>
    <name evidence="13" type="ORF">Q75_07575</name>
</gene>
<organism evidence="13 14">
    <name type="scientific">Bacillus coahuilensis p1.1.43</name>
    <dbReference type="NCBI Taxonomy" id="1150625"/>
    <lineage>
        <taxon>Bacteria</taxon>
        <taxon>Bacillati</taxon>
        <taxon>Bacillota</taxon>
        <taxon>Bacilli</taxon>
        <taxon>Bacillales</taxon>
        <taxon>Bacillaceae</taxon>
        <taxon>Bacillus</taxon>
    </lineage>
</organism>
<dbReference type="Gene3D" id="3.90.550.10">
    <property type="entry name" value="Spore Coat Polysaccharide Biosynthesis Protein SpsA, Chain A"/>
    <property type="match status" value="1"/>
</dbReference>
<evidence type="ECO:0000256" key="3">
    <source>
        <dbReference type="ARBA" id="ARBA00022676"/>
    </source>
</evidence>
<keyword evidence="4" id="KW-0808">Transferase</keyword>
<evidence type="ECO:0000256" key="5">
    <source>
        <dbReference type="ARBA" id="ARBA00022746"/>
    </source>
</evidence>
<comment type="similarity">
    <text evidence="9">Belongs to the glycosyltransferase 2 family. CrtQ subfamily.</text>
</comment>
<dbReference type="PANTHER" id="PTHR43646">
    <property type="entry name" value="GLYCOSYLTRANSFERASE"/>
    <property type="match status" value="1"/>
</dbReference>
<protein>
    <recommendedName>
        <fullName evidence="10">4,4'-diaponeurosporenoate glycosyltransferase</fullName>
    </recommendedName>
</protein>
<name>A0A147K8E5_9BACI</name>
<comment type="pathway">
    <text evidence="8">Carotenoid biosynthesis; staphyloxanthin biosynthesis; staphyloxanthin from farnesyl diphosphate: step 4/5.</text>
</comment>
<sequence length="352" mass="39939">MIIFLLILVHVYLFWRISYQIDPSPKSTSISIIIPARNEENNIETLLSSLGESKLTEIIVVNDQSTDCTKEISLQYGVVVIDTPPLPTGWLGKSWACWNGAKHAKGDFLVFVDADTWFPRGSSALQTLPFHPNLIYSIHPYHVTKTFIESLSSFFHLIVAASSGATKAWGEVLGGYGQCMVISKQTYFTLGGHRSIKSEIVENLSLLQYAKKNGYTLKAFVGKNILHMRMYSSLSEMTRGWAKSFSKGAIMTPLSLLMVIILWISLLYTFTIELAQNLTFSYFLGYVLVALILNGTLKYIINIKFYSVLLFPFHLLFFFLTFLYSLFITFIRKNATWKGRNIVIRKDGEDIK</sequence>
<dbReference type="PATRIC" id="fig|1150625.3.peg.1597"/>
<dbReference type="EMBL" id="LDYG01000028">
    <property type="protein sequence ID" value="KUP06395.1"/>
    <property type="molecule type" value="Genomic_DNA"/>
</dbReference>
<comment type="caution">
    <text evidence="13">The sequence shown here is derived from an EMBL/GenBank/DDBJ whole genome shotgun (WGS) entry which is preliminary data.</text>
</comment>
<evidence type="ECO:0000256" key="7">
    <source>
        <dbReference type="ARBA" id="ARBA00037281"/>
    </source>
</evidence>
<keyword evidence="14" id="KW-1185">Reference proteome</keyword>
<evidence type="ECO:0000259" key="12">
    <source>
        <dbReference type="Pfam" id="PF00535"/>
    </source>
</evidence>
<dbReference type="GO" id="GO:0016757">
    <property type="term" value="F:glycosyltransferase activity"/>
    <property type="evidence" value="ECO:0007669"/>
    <property type="project" value="UniProtKB-KW"/>
</dbReference>
<reference evidence="13 14" key="1">
    <citation type="journal article" date="2016" name="Front. Microbiol.">
        <title>Microevolution Analysis of Bacillus coahuilensis Unveils Differences in Phosphorus Acquisition Strategies and Their Regulation.</title>
        <authorList>
            <person name="Gomez-Lunar Z."/>
            <person name="Hernandez-Gonzalez I."/>
            <person name="Rodriguez-Torres M.D."/>
            <person name="Souza V."/>
            <person name="Olmedo-Alvarez G."/>
        </authorList>
    </citation>
    <scope>NUCLEOTIDE SEQUENCE [LARGE SCALE GENOMIC DNA]</scope>
    <source>
        <strain evidence="14">p1.1.43</strain>
    </source>
</reference>
<evidence type="ECO:0000256" key="9">
    <source>
        <dbReference type="ARBA" id="ARBA00038120"/>
    </source>
</evidence>
<dbReference type="STRING" id="1150625.Q75_07575"/>
<dbReference type="InterPro" id="IPR029044">
    <property type="entry name" value="Nucleotide-diphossugar_trans"/>
</dbReference>
<comment type="function">
    <text evidence="7">Catalyzes the glycosylation of 4,4'-diaponeurosporenoate, i.e. the esterification of glucose at the C1'' position with the carboxyl group of 4,4'-diaponeurosporenic acid, to form glycosyl-4,4'-diaponeurosporenoate. This is a step in the biosynthesis of staphyloxanthin, an orange pigment present in most staphylococci strains.</text>
</comment>
<comment type="subcellular location">
    <subcellularLocation>
        <location evidence="1">Cell membrane</location>
    </subcellularLocation>
</comment>
<dbReference type="InterPro" id="IPR001173">
    <property type="entry name" value="Glyco_trans_2-like"/>
</dbReference>
<dbReference type="RefSeq" id="WP_059350957.1">
    <property type="nucleotide sequence ID" value="NZ_LDYG01000028.1"/>
</dbReference>
<evidence type="ECO:0000256" key="11">
    <source>
        <dbReference type="SAM" id="Phobius"/>
    </source>
</evidence>
<keyword evidence="5" id="KW-0125">Carotenoid biosynthesis</keyword>
<evidence type="ECO:0000313" key="14">
    <source>
        <dbReference type="Proteomes" id="UP000074108"/>
    </source>
</evidence>
<keyword evidence="11" id="KW-1133">Transmembrane helix</keyword>
<keyword evidence="6 11" id="KW-0472">Membrane</keyword>
<feature type="transmembrane region" description="Helical" evidence="11">
    <location>
        <begin position="282"/>
        <end position="301"/>
    </location>
</feature>
<keyword evidence="3" id="KW-0328">Glycosyltransferase</keyword>
<keyword evidence="2" id="KW-1003">Cell membrane</keyword>
<feature type="transmembrane region" description="Helical" evidence="11">
    <location>
        <begin position="313"/>
        <end position="331"/>
    </location>
</feature>
<proteinExistence type="inferred from homology"/>
<dbReference type="GO" id="GO:0016117">
    <property type="term" value="P:carotenoid biosynthetic process"/>
    <property type="evidence" value="ECO:0007669"/>
    <property type="project" value="UniProtKB-KW"/>
</dbReference>
<accession>A0A147K8E5</accession>
<dbReference type="OrthoDB" id="9806525at2"/>
<evidence type="ECO:0000256" key="1">
    <source>
        <dbReference type="ARBA" id="ARBA00004236"/>
    </source>
</evidence>
<dbReference type="PANTHER" id="PTHR43646:SF2">
    <property type="entry name" value="GLYCOSYLTRANSFERASE 2-LIKE DOMAIN-CONTAINING PROTEIN"/>
    <property type="match status" value="1"/>
</dbReference>
<dbReference type="SUPFAM" id="SSF53448">
    <property type="entry name" value="Nucleotide-diphospho-sugar transferases"/>
    <property type="match status" value="1"/>
</dbReference>
<feature type="domain" description="Glycosyltransferase 2-like" evidence="12">
    <location>
        <begin position="31"/>
        <end position="121"/>
    </location>
</feature>
<dbReference type="Proteomes" id="UP000074108">
    <property type="component" value="Unassembled WGS sequence"/>
</dbReference>
<evidence type="ECO:0000256" key="4">
    <source>
        <dbReference type="ARBA" id="ARBA00022679"/>
    </source>
</evidence>
<feature type="transmembrane region" description="Helical" evidence="11">
    <location>
        <begin position="250"/>
        <end position="270"/>
    </location>
</feature>
<evidence type="ECO:0000256" key="8">
    <source>
        <dbReference type="ARBA" id="ARBA00037904"/>
    </source>
</evidence>
<keyword evidence="11" id="KW-0812">Transmembrane</keyword>